<evidence type="ECO:0000256" key="1">
    <source>
        <dbReference type="ARBA" id="ARBA00004496"/>
    </source>
</evidence>
<feature type="compositionally biased region" description="Low complexity" evidence="4">
    <location>
        <begin position="53"/>
        <end position="80"/>
    </location>
</feature>
<proteinExistence type="predicted"/>
<dbReference type="PANTHER" id="PTHR12515:SF5">
    <property type="entry name" value="PROTEIN SMAUG"/>
    <property type="match status" value="1"/>
</dbReference>
<keyword evidence="7" id="KW-1185">Reference proteome</keyword>
<dbReference type="SMART" id="SM00454">
    <property type="entry name" value="SAM"/>
    <property type="match status" value="1"/>
</dbReference>
<evidence type="ECO:0000313" key="7">
    <source>
        <dbReference type="Proteomes" id="UP000827549"/>
    </source>
</evidence>
<dbReference type="PROSITE" id="PS50105">
    <property type="entry name" value="SAM_DOMAIN"/>
    <property type="match status" value="1"/>
</dbReference>
<dbReference type="InterPro" id="IPR001660">
    <property type="entry name" value="SAM"/>
</dbReference>
<keyword evidence="2" id="KW-0963">Cytoplasm</keyword>
<feature type="region of interest" description="Disordered" evidence="4">
    <location>
        <begin position="298"/>
        <end position="362"/>
    </location>
</feature>
<comment type="subcellular location">
    <subcellularLocation>
        <location evidence="1">Cytoplasm</location>
    </subcellularLocation>
</comment>
<dbReference type="PANTHER" id="PTHR12515">
    <property type="entry name" value="STERILE ALPHA MOTIF DOMAIN CONTAINING PROTEIN 4-RELATED"/>
    <property type="match status" value="1"/>
</dbReference>
<feature type="compositionally biased region" description="Polar residues" evidence="4">
    <location>
        <begin position="32"/>
        <end position="45"/>
    </location>
</feature>
<dbReference type="InterPro" id="IPR050897">
    <property type="entry name" value="SMAUG/VTS1_RNA-bind"/>
</dbReference>
<accession>A0AAF0YEM4</accession>
<feature type="region of interest" description="Disordered" evidence="4">
    <location>
        <begin position="1"/>
        <end position="131"/>
    </location>
</feature>
<dbReference type="GO" id="GO:0000289">
    <property type="term" value="P:nuclear-transcribed mRNA poly(A) tail shortening"/>
    <property type="evidence" value="ECO:0007669"/>
    <property type="project" value="TreeGrafter"/>
</dbReference>
<dbReference type="AlphaFoldDB" id="A0AAF0YEM4"/>
<evidence type="ECO:0000256" key="2">
    <source>
        <dbReference type="ARBA" id="ARBA00022490"/>
    </source>
</evidence>
<dbReference type="RefSeq" id="XP_062628406.1">
    <property type="nucleotide sequence ID" value="XM_062772422.1"/>
</dbReference>
<dbReference type="GO" id="GO:0000932">
    <property type="term" value="C:P-body"/>
    <property type="evidence" value="ECO:0007669"/>
    <property type="project" value="TreeGrafter"/>
</dbReference>
<evidence type="ECO:0000256" key="4">
    <source>
        <dbReference type="SAM" id="MobiDB-lite"/>
    </source>
</evidence>
<reference evidence="6" key="1">
    <citation type="submission" date="2023-10" db="EMBL/GenBank/DDBJ databases">
        <authorList>
            <person name="Noh H."/>
        </authorList>
    </citation>
    <scope>NUCLEOTIDE SEQUENCE</scope>
    <source>
        <strain evidence="6">DUCC4014</strain>
    </source>
</reference>
<sequence length="688" mass="70276">MASSTLRPHRSPSPSPTAPAPPINPANPAKLTRQSLGPPTTSSSAAARGFGLGPSANIASSPGGSSSGLSQPRHVSSSVVGGLGSMGAQRDSLSPRPSIGTGRAVSGGAGRPSSEFLPTGAAREAARTPEAEQIDQWFKHLASWEATLEEMAAASTDQNFTEELGAIEQWFRVLSEAERTAALYSLLQHSTPVQIRFFLSVLQHMAQADPMTAMLSPSPAGVTAGMESKLAGMGLKSPSAGGGSGFTGSPTGNHYLAPESAFDPNANKAKSLRTNRISAPGTLISTEARWSSQLDQVMERGPSPGLDEASVRSRSPQPDIRPKSTDFTGGSGHEPSGYSRSTTPRLSVGPGGLGLGLPSGVEASPINPSSPLVNSGNWASMVNTPLAPMFNDGGKENLSSTAMSLASLQLAAGAATAANRVQLDDARKYRRAPSATSSTGNSRNVSGASYGGDDDGSTSPFPGNGAFGGWNAGSRSGGDFGSLGLGDPAALANLSMNLANVNLGGLNPLTPNAVQMLALAQAQAQAQAAQLSQAAQAAQLGGYGYPGGSSLNAPRGGNRIPSSGRRSPLPGGKAGSPGPQAAPQQGGGGAGGGAGVAGPDDVDPKVLEDVSTWLRVLRLHKYTSNFERSNWHEMTVMTDQDLQDKGVAAQGARSKFLKVFYNVRTKYDIPHPPGQEEYAPGAGGKDEK</sequence>
<feature type="domain" description="SAM" evidence="5">
    <location>
        <begin position="605"/>
        <end position="666"/>
    </location>
</feature>
<feature type="region of interest" description="Disordered" evidence="4">
    <location>
        <begin position="426"/>
        <end position="465"/>
    </location>
</feature>
<keyword evidence="3" id="KW-0694">RNA-binding</keyword>
<dbReference type="Proteomes" id="UP000827549">
    <property type="component" value="Chromosome 4"/>
</dbReference>
<dbReference type="RefSeq" id="XP_062628407.1">
    <property type="nucleotide sequence ID" value="XM_062772423.1"/>
</dbReference>
<evidence type="ECO:0000256" key="3">
    <source>
        <dbReference type="ARBA" id="ARBA00022884"/>
    </source>
</evidence>
<protein>
    <submittedName>
        <fullName evidence="6">Protein VTS1</fullName>
    </submittedName>
</protein>
<feature type="region of interest" description="Disordered" evidence="4">
    <location>
        <begin position="548"/>
        <end position="603"/>
    </location>
</feature>
<feature type="compositionally biased region" description="Polar residues" evidence="4">
    <location>
        <begin position="434"/>
        <end position="445"/>
    </location>
</feature>
<dbReference type="GeneID" id="87809093"/>
<evidence type="ECO:0000313" key="6">
    <source>
        <dbReference type="EMBL" id="WOO82374.1"/>
    </source>
</evidence>
<evidence type="ECO:0000259" key="5">
    <source>
        <dbReference type="PROSITE" id="PS50105"/>
    </source>
</evidence>
<organism evidence="6 7">
    <name type="scientific">Vanrija pseudolonga</name>
    <dbReference type="NCBI Taxonomy" id="143232"/>
    <lineage>
        <taxon>Eukaryota</taxon>
        <taxon>Fungi</taxon>
        <taxon>Dikarya</taxon>
        <taxon>Basidiomycota</taxon>
        <taxon>Agaricomycotina</taxon>
        <taxon>Tremellomycetes</taxon>
        <taxon>Trichosporonales</taxon>
        <taxon>Trichosporonaceae</taxon>
        <taxon>Vanrija</taxon>
    </lineage>
</organism>
<dbReference type="EMBL" id="CP086717">
    <property type="protein sequence ID" value="WOO82375.1"/>
    <property type="molecule type" value="Genomic_DNA"/>
</dbReference>
<dbReference type="GO" id="GO:0003729">
    <property type="term" value="F:mRNA binding"/>
    <property type="evidence" value="ECO:0007669"/>
    <property type="project" value="TreeGrafter"/>
</dbReference>
<feature type="region of interest" description="Disordered" evidence="4">
    <location>
        <begin position="236"/>
        <end position="262"/>
    </location>
</feature>
<dbReference type="InterPro" id="IPR057327">
    <property type="entry name" value="Vts1_dom"/>
</dbReference>
<gene>
    <name evidence="6" type="primary">VTS1_1</name>
    <name evidence="6" type="ORF">LOC62_04G005865</name>
</gene>
<dbReference type="Pfam" id="PF07647">
    <property type="entry name" value="SAM_2"/>
    <property type="match status" value="1"/>
</dbReference>
<feature type="compositionally biased region" description="Pro residues" evidence="4">
    <location>
        <begin position="11"/>
        <end position="25"/>
    </location>
</feature>
<dbReference type="Gene3D" id="1.10.150.50">
    <property type="entry name" value="Transcription Factor, Ets-1"/>
    <property type="match status" value="1"/>
</dbReference>
<dbReference type="SUPFAM" id="SSF47769">
    <property type="entry name" value="SAM/Pointed domain"/>
    <property type="match status" value="1"/>
</dbReference>
<feature type="compositionally biased region" description="Gly residues" evidence="4">
    <location>
        <begin position="585"/>
        <end position="596"/>
    </location>
</feature>
<dbReference type="InterPro" id="IPR013761">
    <property type="entry name" value="SAM/pointed_sf"/>
</dbReference>
<feature type="region of interest" description="Disordered" evidence="4">
    <location>
        <begin position="669"/>
        <end position="688"/>
    </location>
</feature>
<dbReference type="Pfam" id="PF25479">
    <property type="entry name" value="Vts1"/>
    <property type="match status" value="1"/>
</dbReference>
<dbReference type="EMBL" id="CP086717">
    <property type="protein sequence ID" value="WOO82374.1"/>
    <property type="molecule type" value="Genomic_DNA"/>
</dbReference>
<name>A0AAF0YEM4_9TREE</name>